<keyword evidence="2 3" id="KW-0040">ANK repeat</keyword>
<keyword evidence="4" id="KW-0175">Coiled coil</keyword>
<feature type="region of interest" description="Disordered" evidence="5">
    <location>
        <begin position="2674"/>
        <end position="2702"/>
    </location>
</feature>
<feature type="compositionally biased region" description="Polar residues" evidence="5">
    <location>
        <begin position="1484"/>
        <end position="1505"/>
    </location>
</feature>
<feature type="compositionally biased region" description="Polar residues" evidence="5">
    <location>
        <begin position="1405"/>
        <end position="1414"/>
    </location>
</feature>
<feature type="compositionally biased region" description="Low complexity" evidence="5">
    <location>
        <begin position="234"/>
        <end position="251"/>
    </location>
</feature>
<dbReference type="InterPro" id="IPR036770">
    <property type="entry name" value="Ankyrin_rpt-contain_sf"/>
</dbReference>
<feature type="region of interest" description="Disordered" evidence="5">
    <location>
        <begin position="1132"/>
        <end position="1155"/>
    </location>
</feature>
<feature type="compositionally biased region" description="Low complexity" evidence="5">
    <location>
        <begin position="192"/>
        <end position="210"/>
    </location>
</feature>
<feature type="region of interest" description="Disordered" evidence="5">
    <location>
        <begin position="2909"/>
        <end position="2934"/>
    </location>
</feature>
<feature type="compositionally biased region" description="Gly residues" evidence="5">
    <location>
        <begin position="1138"/>
        <end position="1149"/>
    </location>
</feature>
<feature type="repeat" description="ANK" evidence="3">
    <location>
        <begin position="28"/>
        <end position="54"/>
    </location>
</feature>
<feature type="compositionally biased region" description="Low complexity" evidence="5">
    <location>
        <begin position="1730"/>
        <end position="1747"/>
    </location>
</feature>
<feature type="region of interest" description="Disordered" evidence="5">
    <location>
        <begin position="1728"/>
        <end position="1757"/>
    </location>
</feature>
<feature type="region of interest" description="Disordered" evidence="5">
    <location>
        <begin position="126"/>
        <end position="334"/>
    </location>
</feature>
<feature type="region of interest" description="Disordered" evidence="5">
    <location>
        <begin position="3196"/>
        <end position="3256"/>
    </location>
</feature>
<dbReference type="Gene3D" id="1.25.40.20">
    <property type="entry name" value="Ankyrin repeat-containing domain"/>
    <property type="match status" value="1"/>
</dbReference>
<feature type="compositionally biased region" description="Gly residues" evidence="5">
    <location>
        <begin position="1424"/>
        <end position="1444"/>
    </location>
</feature>
<sequence>MLAAQKGHVDVIRALLFRGAHVGATDGRGWTALHFAAAAGQAEALRALLTAAASGRGALLEAQNGKGETPLALAAFGRREAAVRALLSYGARREALQDAGDKDYVAKLARLAGAAAGAADDVPAAAGGGGAGGQQSARSPGGPAMQFSGTASEYERIFSPPPSEPVTPYGVGGAAQHAAGPRTQAGAHKPAGGRSTVVAARAAAPAAAAAADDDTYSDDPDQQAASEDDGEALTRSAAPAATVTATSAAPRRAPDPLLVLPNTQSAPPTLSQPPARRSPRAAASGAATAKETPAAPGPQSPGKRELAPGGAAAAGPAGDGAVASGGRSGGGGGGGRWQLHELDYRGTLLLQHRPTGLLFTNVPEDSFPALVGLLEGGVTRWPAAADLRLLAAVPQVCDALAATVPVAALLLRRLRVIPDVVLRVCLCLGLHEVAELEELVRLDPDDAPAAFASAWGPTGLEPAHLAQLRAALLAALKQRHGDNDGAASASGPLPVALGGGALVQHLLERYGLTKLMVQVAELQITEARDLLVLAELAATGPGGGGAGGGAGELGNWESGRLTRLLRDLPALLAAQAKARDKTRAEAALGPALEAMVRQRRLEALARPSRGCLVLYDDLDLNSAETATATAAGSANGGRQDNRRAGRAQRVGVVVAEPPSRAAAAIDASASSDPMLAMLVAAAAAVPGSGGGEGDEGGGAAYGVRDLESGRTVALLGSCLRRVRAAELPKGAVRPDYAPPASLGPPVTPLSAAAGVLVTRGHAWGRGPAYDMYGEGVVGELVAPDPESTSAANGNGNGNGYDEGDPDYAAEDVTNDPAYGNGVVKPHRGGYGYAAGGHDAEDGGGAAAEQAAEPRWHGRWLVRWPDGQVFSYSVGEGGAFELSFLTLHWRAGAPLQDVHRGLLLPPAEVAVVPVARGPLWAEEPHDGLPGSPGAALLDRGCAGLEVAWMRDPHTPRTYFPAAAADSGSGGGSSGGGGVYPVVHAMLPGTPVTMFTARAGARVEPAPANGGMPQAMGGGPGLAGTHFYHKYYKSWQTGPEPGGPGTLLAPLRLEAGGLVVVWLVAWPNAGRREARVGAVGGDCNLVFAPQADAPHAKTRLPHEHWHHRGAEGRLVRLNPAQLALQPAAATVGPLRPAGATAGGGGGGGGGPQQQQRGQVGVVVRDLGPGVHCGLLVRLLGGAAAYWYDEDVLLPLTPVEVRRLPGAAAAALAAGGGAVPVLDVTAMPGMLVRRCYDDGSSLKTGSKEQQVGVLVAAVAPSRWLVRWGDGACAVYQTGAGAKFQLSYVCEHPQAGAPLAMPRTLDALGEMAVVPGFDCAAPWAAEAGGCDVAVVGGGSLQVDEESKLRLLVAESMPLVVGPAARQLRYSAGGLFRMFELAHAAAPGGPVTVFNAKQGLRVVLQTSANSGGATQTGTLTRPLRLGSKAGPGGGSMTGMGGGGGVGTGSSGSSTAAGSAAATPRGSSPARHTAAASTSSRRLRPESAISARSSAPSQASLGQTPSSSDLASISEAAERAGGGGGGGGMEVDRGTVMWEVSWDAGDTSVWAVGLSAAASALRVAPQPGFKSPAAPALRDASPRDRHLRVLDPVTYTPLPHGPRVLADHLYSLVGHLDAAVAALNAVAAGRLPGLWLAAAADCGPAAPYRVELQRVPMQGDTLLLSVGPPASAGQPQQGPDAASPGHLDPEAAQQLLAGSERAAAADAELAAAAGALEAALRGWPHLDLESQRAAERAAAADAESGNRRAAASDDGGGADGGSAVDNHQGRWIMTGCSFEDAVADAEASLVLQAAAPQQGGEDEGGVKGPVLVLRQAAGGSGTGRGNGGGSGSCSRHVAAALDRFNGALAAAQAALEAAAAGAGMEGLRYHVSVLPRPAAAAMPLAALQLRHASKLYDTDPLLVQEMIETFHSYTARLVVAGGASAAADPQQPKPAAPLGPLAAAGLDVAPELAAAAVRAHDAMCAYTALQASEWRHQITEMYGTGSGGVGGGAGSDAGAVEARRGHWHGLSLTNSSPQLVAVAGGVSVGDLEGLVEAREDAVGPCPSQLGARLNDCLLRLWRAAGRANGCGGSANVCDAVIRMYSYLHGQVAKAVASYGVSFMGADAGAMRQEVAEAAQQAAAAVDGLEAAASNLAMMPVPPWTSSAAAGAAGGGGGGGGPLAEMRDAAAAVWREVRRAAALAAGVAAAANAAAAAADEQSCKAAASATSEELLQDAAAAAAVMAAARWAASSSDGSAAAAEAAGGAACVVARQATFLAQAGGAAATPIVLEAAALAASLATLAKAAAAAAAAQQGDAMQMMKKRLDAAASASDALNARCGALRRQLAAAEAAAEEGGGGDERQLARLREELAAAQECASKADAHVDEAAESRSVALNESEDVASHAETAAADAARAAEWAADAAAACAAAAVDNARESAAAGGGQRDLDGLLALLSKAAAALAFASKVAAAAGISPPRSVSGAAEALATLAAEMCNAAVDQSVSGAEQLKEGAKEPDRVNAKQRTLGKAAAVALQLRSLATSHAALAPGGLLPAPAAASLARAAEGAAVACRDAADAAKAIGNDAVAKTRVAVGTKENLEHGARLQLELVETARAVADLAEVAAGASDGSRVREAHSDIAKALDDSDRELDKIDRYNREHLVLRAVAVAVGLRGLAAGIQRLPQVLDSAVAAVEKAAASAASAEPGSPPRRADSGVDEVGGGNPVPLEQGSSYNLAAVGAMGVATASMRSMANLAAAATAGGGGGGGGGKSELARARYTLDKNWQLVAEAERELRKSVSAGRELWQRSSSAAGSTAEVEDARSKAVSAAAAALGSASSSICGSFSTAVQSPEHLLRLHGLAEAVEDALRLLAEGLGLPRGAEGAAAAASQLAAASAARAAALEAAAAAFGGAAAAQRAAADPAAALLEAAVADEEPSGGVGGSGGQGGGDAGAGAGAGGEPTAEIVFRPVFVQTPSAAGASREPPHNAIQFHVAVLIKEPGRRAGPPPPEVDAVLQRPAVCALMEPLESLIEAANTELAAAAVALRDMAVEADLLAPLLGQPGGGALLRGSRDGPPGLQLALQRYGPDADALVRANLRQAGRYTSVLEAYRAVSSGLAEGLQEAAAQLGALLAPVPVPYHGRRVAQERAAAAAAAAAAEEEAARRQHQEQEAAWRQRQEEEAAAARAAAAAAAAAARPAPLLAPAPPPMAAGNVGISPRARTSSLRRNDSSSAGLEPALSRLGSRRSANGGFPEAGPLAPRLSGDGTMRSSGDGLPRLSDSGAASALAVPQQLAIMQVYGGDEPQARNASADGGASSALFSDDGEIDFGVGE</sequence>
<dbReference type="Pfam" id="PF12796">
    <property type="entry name" value="Ank_2"/>
    <property type="match status" value="1"/>
</dbReference>
<dbReference type="EMBL" id="JAEHOC010000005">
    <property type="protein sequence ID" value="KAG2441704.1"/>
    <property type="molecule type" value="Genomic_DNA"/>
</dbReference>
<accession>A0A835W8P6</accession>
<comment type="caution">
    <text evidence="6">The sequence shown here is derived from an EMBL/GenBank/DDBJ whole genome shotgun (WGS) entry which is preliminary data.</text>
</comment>
<reference evidence="6" key="1">
    <citation type="journal article" date="2020" name="bioRxiv">
        <title>Comparative genomics of Chlamydomonas.</title>
        <authorList>
            <person name="Craig R.J."/>
            <person name="Hasan A.R."/>
            <person name="Ness R.W."/>
            <person name="Keightley P.D."/>
        </authorList>
    </citation>
    <scope>NUCLEOTIDE SEQUENCE</scope>
    <source>
        <strain evidence="6">SAG 7.73</strain>
    </source>
</reference>
<evidence type="ECO:0000256" key="3">
    <source>
        <dbReference type="PROSITE-ProRule" id="PRU00023"/>
    </source>
</evidence>
<evidence type="ECO:0000256" key="2">
    <source>
        <dbReference type="ARBA" id="ARBA00023043"/>
    </source>
</evidence>
<feature type="compositionally biased region" description="Low complexity" evidence="5">
    <location>
        <begin position="1445"/>
        <end position="1474"/>
    </location>
</feature>
<keyword evidence="7" id="KW-1185">Reference proteome</keyword>
<protein>
    <submittedName>
        <fullName evidence="6">Uncharacterized protein</fullName>
    </submittedName>
</protein>
<dbReference type="PANTHER" id="PTHR24126">
    <property type="entry name" value="ANKYRIN REPEAT, PH AND SEC7 DOMAIN CONTAINING PROTEIN SECG-RELATED"/>
    <property type="match status" value="1"/>
</dbReference>
<feature type="region of interest" description="Disordered" evidence="5">
    <location>
        <begin position="781"/>
        <end position="820"/>
    </location>
</feature>
<feature type="coiled-coil region" evidence="4">
    <location>
        <begin position="2307"/>
        <end position="2359"/>
    </location>
</feature>
<feature type="repeat" description="ANK" evidence="3">
    <location>
        <begin position="1"/>
        <end position="27"/>
    </location>
</feature>
<gene>
    <name evidence="6" type="ORF">HXX76_003320</name>
</gene>
<organism evidence="6 7">
    <name type="scientific">Chlamydomonas incerta</name>
    <dbReference type="NCBI Taxonomy" id="51695"/>
    <lineage>
        <taxon>Eukaryota</taxon>
        <taxon>Viridiplantae</taxon>
        <taxon>Chlorophyta</taxon>
        <taxon>core chlorophytes</taxon>
        <taxon>Chlorophyceae</taxon>
        <taxon>CS clade</taxon>
        <taxon>Chlamydomonadales</taxon>
        <taxon>Chlamydomonadaceae</taxon>
        <taxon>Chlamydomonas</taxon>
    </lineage>
</organism>
<name>A0A835W8P6_CHLIN</name>
<evidence type="ECO:0000256" key="4">
    <source>
        <dbReference type="SAM" id="Coils"/>
    </source>
</evidence>
<feature type="compositionally biased region" description="Acidic residues" evidence="5">
    <location>
        <begin position="801"/>
        <end position="813"/>
    </location>
</feature>
<feature type="compositionally biased region" description="Low complexity" evidence="5">
    <location>
        <begin position="307"/>
        <end position="325"/>
    </location>
</feature>
<dbReference type="SUPFAM" id="SSF48403">
    <property type="entry name" value="Ankyrin repeat"/>
    <property type="match status" value="1"/>
</dbReference>
<dbReference type="SMART" id="SM00248">
    <property type="entry name" value="ANK"/>
    <property type="match status" value="3"/>
</dbReference>
<feature type="compositionally biased region" description="Low complexity" evidence="5">
    <location>
        <begin position="280"/>
        <end position="294"/>
    </location>
</feature>
<dbReference type="OrthoDB" id="547615at2759"/>
<evidence type="ECO:0000313" key="7">
    <source>
        <dbReference type="Proteomes" id="UP000650467"/>
    </source>
</evidence>
<feature type="region of interest" description="Disordered" evidence="5">
    <location>
        <begin position="3135"/>
        <end position="3161"/>
    </location>
</feature>
<feature type="region of interest" description="Disordered" evidence="5">
    <location>
        <begin position="3274"/>
        <end position="3307"/>
    </location>
</feature>
<feature type="compositionally biased region" description="Low complexity" evidence="5">
    <location>
        <begin position="1661"/>
        <end position="1679"/>
    </location>
</feature>
<proteinExistence type="predicted"/>
<feature type="region of interest" description="Disordered" evidence="5">
    <location>
        <begin position="1656"/>
        <end position="1681"/>
    </location>
</feature>
<feature type="compositionally biased region" description="Polar residues" evidence="5">
    <location>
        <begin position="3196"/>
        <end position="3208"/>
    </location>
</feature>
<evidence type="ECO:0000256" key="1">
    <source>
        <dbReference type="ARBA" id="ARBA00022737"/>
    </source>
</evidence>
<evidence type="ECO:0000256" key="5">
    <source>
        <dbReference type="SAM" id="MobiDB-lite"/>
    </source>
</evidence>
<feature type="compositionally biased region" description="Basic and acidic residues" evidence="5">
    <location>
        <begin position="3136"/>
        <end position="3155"/>
    </location>
</feature>
<keyword evidence="1" id="KW-0677">Repeat</keyword>
<feature type="region of interest" description="Disordered" evidence="5">
    <location>
        <begin position="1405"/>
        <end position="1505"/>
    </location>
</feature>
<feature type="repeat" description="ANK" evidence="3">
    <location>
        <begin position="66"/>
        <end position="98"/>
    </location>
</feature>
<dbReference type="Proteomes" id="UP000650467">
    <property type="component" value="Unassembled WGS sequence"/>
</dbReference>
<feature type="compositionally biased region" description="Acidic residues" evidence="5">
    <location>
        <begin position="211"/>
        <end position="231"/>
    </location>
</feature>
<feature type="compositionally biased region" description="Gly residues" evidence="5">
    <location>
        <begin position="2913"/>
        <end position="2934"/>
    </location>
</feature>
<dbReference type="PANTHER" id="PTHR24126:SF14">
    <property type="entry name" value="ANK_REP_REGION DOMAIN-CONTAINING PROTEIN"/>
    <property type="match status" value="1"/>
</dbReference>
<dbReference type="PROSITE" id="PS50297">
    <property type="entry name" value="ANK_REP_REGION"/>
    <property type="match status" value="2"/>
</dbReference>
<evidence type="ECO:0000313" key="6">
    <source>
        <dbReference type="EMBL" id="KAG2441704.1"/>
    </source>
</evidence>
<dbReference type="InterPro" id="IPR002110">
    <property type="entry name" value="Ankyrin_rpt"/>
</dbReference>
<dbReference type="PROSITE" id="PS50088">
    <property type="entry name" value="ANK_REPEAT"/>
    <property type="match status" value="3"/>
</dbReference>